<sequence length="416" mass="46117">MSGGKDLYAMFTDVERRLNQGVDRDESQCDEPVEEPALPRPRVSAIEPSEVVRETIDIDREWGVLESGVEMMCNATNAEDRKHGWHRYASALKLLKGCTRSRHTIASPTIDVNHLADAVALKLRQPPVVGPTPREIAREVVEMLQEKVTLTNPKLAEEIAELVCQRQSPAYSPVHDAGAIADAILNKLKGQVNLSLCLPEPTTTIPPAPESLHPEDLMEDAPQDNDDLPQESDHPAEERRCLACKQPRTRHSRLWCEACRVFLRRSHKATAEGRPFACHNLRHQQKPDFENCRGCRARRLHDLETQACHPEDSDDADGDIGFRRGGECNPRVPPLRITVNPPTSQITFKRARARSAGSPPEPGTSSQQSTLVAPPVPSVSFRQPAPEAPPARPPLSAHAPRRRATPSKPKDPHAQP</sequence>
<feature type="region of interest" description="Disordered" evidence="1">
    <location>
        <begin position="308"/>
        <end position="416"/>
    </location>
</feature>
<name>A0A8S9WQ17_APOLU</name>
<gene>
    <name evidence="2" type="ORF">GE061_006765</name>
</gene>
<protein>
    <submittedName>
        <fullName evidence="2">Uncharacterized protein</fullName>
    </submittedName>
</protein>
<evidence type="ECO:0000256" key="1">
    <source>
        <dbReference type="SAM" id="MobiDB-lite"/>
    </source>
</evidence>
<evidence type="ECO:0000313" key="3">
    <source>
        <dbReference type="Proteomes" id="UP000466442"/>
    </source>
</evidence>
<dbReference type="AlphaFoldDB" id="A0A8S9WQ17"/>
<feature type="region of interest" description="Disordered" evidence="1">
    <location>
        <begin position="203"/>
        <end position="234"/>
    </location>
</feature>
<accession>A0A8S9WQ17</accession>
<dbReference type="Proteomes" id="UP000466442">
    <property type="component" value="Unassembled WGS sequence"/>
</dbReference>
<feature type="compositionally biased region" description="Acidic residues" evidence="1">
    <location>
        <begin position="217"/>
        <end position="230"/>
    </location>
</feature>
<dbReference type="EMBL" id="WIXP02000015">
    <property type="protein sequence ID" value="KAF6198743.1"/>
    <property type="molecule type" value="Genomic_DNA"/>
</dbReference>
<evidence type="ECO:0000313" key="2">
    <source>
        <dbReference type="EMBL" id="KAF6198743.1"/>
    </source>
</evidence>
<comment type="caution">
    <text evidence="2">The sequence shown here is derived from an EMBL/GenBank/DDBJ whole genome shotgun (WGS) entry which is preliminary data.</text>
</comment>
<reference evidence="2" key="1">
    <citation type="journal article" date="2021" name="Mol. Ecol. Resour.">
        <title>Apolygus lucorum genome provides insights into omnivorousness and mesophyll feeding.</title>
        <authorList>
            <person name="Liu Y."/>
            <person name="Liu H."/>
            <person name="Wang H."/>
            <person name="Huang T."/>
            <person name="Liu B."/>
            <person name="Yang B."/>
            <person name="Yin L."/>
            <person name="Li B."/>
            <person name="Zhang Y."/>
            <person name="Zhang S."/>
            <person name="Jiang F."/>
            <person name="Zhang X."/>
            <person name="Ren Y."/>
            <person name="Wang B."/>
            <person name="Wang S."/>
            <person name="Lu Y."/>
            <person name="Wu K."/>
            <person name="Fan W."/>
            <person name="Wang G."/>
        </authorList>
    </citation>
    <scope>NUCLEOTIDE SEQUENCE</scope>
    <source>
        <strain evidence="2">12Hb</strain>
    </source>
</reference>
<proteinExistence type="predicted"/>
<organism evidence="2 3">
    <name type="scientific">Apolygus lucorum</name>
    <name type="common">Small green plant bug</name>
    <name type="synonym">Lygocoris lucorum</name>
    <dbReference type="NCBI Taxonomy" id="248454"/>
    <lineage>
        <taxon>Eukaryota</taxon>
        <taxon>Metazoa</taxon>
        <taxon>Ecdysozoa</taxon>
        <taxon>Arthropoda</taxon>
        <taxon>Hexapoda</taxon>
        <taxon>Insecta</taxon>
        <taxon>Pterygota</taxon>
        <taxon>Neoptera</taxon>
        <taxon>Paraneoptera</taxon>
        <taxon>Hemiptera</taxon>
        <taxon>Heteroptera</taxon>
        <taxon>Panheteroptera</taxon>
        <taxon>Cimicomorpha</taxon>
        <taxon>Miridae</taxon>
        <taxon>Mirini</taxon>
        <taxon>Apolygus</taxon>
    </lineage>
</organism>
<keyword evidence="3" id="KW-1185">Reference proteome</keyword>